<evidence type="ECO:0000313" key="3">
    <source>
        <dbReference type="EMBL" id="KAK4107465.1"/>
    </source>
</evidence>
<protein>
    <submittedName>
        <fullName evidence="3">Uncharacterized protein</fullName>
    </submittedName>
</protein>
<dbReference type="AlphaFoldDB" id="A0AAN6QFW1"/>
<keyword evidence="2" id="KW-1133">Transmembrane helix</keyword>
<dbReference type="EMBL" id="MU853373">
    <property type="protein sequence ID" value="KAK4107465.1"/>
    <property type="molecule type" value="Genomic_DNA"/>
</dbReference>
<evidence type="ECO:0000256" key="1">
    <source>
        <dbReference type="SAM" id="MobiDB-lite"/>
    </source>
</evidence>
<feature type="compositionally biased region" description="Polar residues" evidence="1">
    <location>
        <begin position="1"/>
        <end position="14"/>
    </location>
</feature>
<evidence type="ECO:0000313" key="4">
    <source>
        <dbReference type="Proteomes" id="UP001302812"/>
    </source>
</evidence>
<organism evidence="3 4">
    <name type="scientific">Canariomyces notabilis</name>
    <dbReference type="NCBI Taxonomy" id="2074819"/>
    <lineage>
        <taxon>Eukaryota</taxon>
        <taxon>Fungi</taxon>
        <taxon>Dikarya</taxon>
        <taxon>Ascomycota</taxon>
        <taxon>Pezizomycotina</taxon>
        <taxon>Sordariomycetes</taxon>
        <taxon>Sordariomycetidae</taxon>
        <taxon>Sordariales</taxon>
        <taxon>Chaetomiaceae</taxon>
        <taxon>Canariomyces</taxon>
    </lineage>
</organism>
<comment type="caution">
    <text evidence="3">The sequence shown here is derived from an EMBL/GenBank/DDBJ whole genome shotgun (WGS) entry which is preliminary data.</text>
</comment>
<reference evidence="3" key="2">
    <citation type="submission" date="2023-05" db="EMBL/GenBank/DDBJ databases">
        <authorList>
            <consortium name="Lawrence Berkeley National Laboratory"/>
            <person name="Steindorff A."/>
            <person name="Hensen N."/>
            <person name="Bonometti L."/>
            <person name="Westerberg I."/>
            <person name="Brannstrom I.O."/>
            <person name="Guillou S."/>
            <person name="Cros-Aarteil S."/>
            <person name="Calhoun S."/>
            <person name="Haridas S."/>
            <person name="Kuo A."/>
            <person name="Mondo S."/>
            <person name="Pangilinan J."/>
            <person name="Riley R."/>
            <person name="Labutti K."/>
            <person name="Andreopoulos B."/>
            <person name="Lipzen A."/>
            <person name="Chen C."/>
            <person name="Yanf M."/>
            <person name="Daum C."/>
            <person name="Ng V."/>
            <person name="Clum A."/>
            <person name="Ohm R."/>
            <person name="Martin F."/>
            <person name="Silar P."/>
            <person name="Natvig D."/>
            <person name="Lalanne C."/>
            <person name="Gautier V."/>
            <person name="Ament-Velasquez S.L."/>
            <person name="Kruys A."/>
            <person name="Hutchinson M.I."/>
            <person name="Powell A.J."/>
            <person name="Barry K."/>
            <person name="Miller A.N."/>
            <person name="Grigoriev I.V."/>
            <person name="Debuchy R."/>
            <person name="Gladieux P."/>
            <person name="Thoren M.H."/>
            <person name="Johannesson H."/>
        </authorList>
    </citation>
    <scope>NUCLEOTIDE SEQUENCE</scope>
    <source>
        <strain evidence="3">CBS 508.74</strain>
    </source>
</reference>
<reference evidence="3" key="1">
    <citation type="journal article" date="2023" name="Mol. Phylogenet. Evol.">
        <title>Genome-scale phylogeny and comparative genomics of the fungal order Sordariales.</title>
        <authorList>
            <person name="Hensen N."/>
            <person name="Bonometti L."/>
            <person name="Westerberg I."/>
            <person name="Brannstrom I.O."/>
            <person name="Guillou S."/>
            <person name="Cros-Aarteil S."/>
            <person name="Calhoun S."/>
            <person name="Haridas S."/>
            <person name="Kuo A."/>
            <person name="Mondo S."/>
            <person name="Pangilinan J."/>
            <person name="Riley R."/>
            <person name="LaButti K."/>
            <person name="Andreopoulos B."/>
            <person name="Lipzen A."/>
            <person name="Chen C."/>
            <person name="Yan M."/>
            <person name="Daum C."/>
            <person name="Ng V."/>
            <person name="Clum A."/>
            <person name="Steindorff A."/>
            <person name="Ohm R.A."/>
            <person name="Martin F."/>
            <person name="Silar P."/>
            <person name="Natvig D.O."/>
            <person name="Lalanne C."/>
            <person name="Gautier V."/>
            <person name="Ament-Velasquez S.L."/>
            <person name="Kruys A."/>
            <person name="Hutchinson M.I."/>
            <person name="Powell A.J."/>
            <person name="Barry K."/>
            <person name="Miller A.N."/>
            <person name="Grigoriev I.V."/>
            <person name="Debuchy R."/>
            <person name="Gladieux P."/>
            <person name="Hiltunen Thoren M."/>
            <person name="Johannesson H."/>
        </authorList>
    </citation>
    <scope>NUCLEOTIDE SEQUENCE</scope>
    <source>
        <strain evidence="3">CBS 508.74</strain>
    </source>
</reference>
<keyword evidence="2" id="KW-0472">Membrane</keyword>
<feature type="region of interest" description="Disordered" evidence="1">
    <location>
        <begin position="1"/>
        <end position="29"/>
    </location>
</feature>
<feature type="transmembrane region" description="Helical" evidence="2">
    <location>
        <begin position="62"/>
        <end position="84"/>
    </location>
</feature>
<proteinExistence type="predicted"/>
<name>A0AAN6QFW1_9PEZI</name>
<accession>A0AAN6QFW1</accession>
<dbReference type="RefSeq" id="XP_064665035.1">
    <property type="nucleotide sequence ID" value="XM_064816338.1"/>
</dbReference>
<dbReference type="Proteomes" id="UP001302812">
    <property type="component" value="Unassembled WGS sequence"/>
</dbReference>
<dbReference type="GeneID" id="89940463"/>
<sequence>MKQEQSHVPPNSTAELHKGPPPAYQDPNSTAALAPEWEALRVTVYEGDDNPPVPHGGPTLDAIWFSGIVVILIQLVVSAVPWIASGDWDIFPVTAAGTVLALHNGSVPQC</sequence>
<gene>
    <name evidence="3" type="ORF">N656DRAFT_785254</name>
</gene>
<evidence type="ECO:0000256" key="2">
    <source>
        <dbReference type="SAM" id="Phobius"/>
    </source>
</evidence>
<keyword evidence="2" id="KW-0812">Transmembrane</keyword>
<keyword evidence="4" id="KW-1185">Reference proteome</keyword>